<keyword evidence="8 11" id="KW-0547">Nucleotide-binding</keyword>
<dbReference type="EMBL" id="JACHXW010000007">
    <property type="protein sequence ID" value="MBB3152769.1"/>
    <property type="molecule type" value="Genomic_DNA"/>
</dbReference>
<dbReference type="InterPro" id="IPR008334">
    <property type="entry name" value="5'-Nucleotdase_C"/>
</dbReference>
<dbReference type="CDD" id="cd07410">
    <property type="entry name" value="MPP_CpdB_N"/>
    <property type="match status" value="1"/>
</dbReference>
<dbReference type="InterPro" id="IPR036907">
    <property type="entry name" value="5'-Nucleotdase_C_sf"/>
</dbReference>
<name>A0A7W5GA12_9BACL</name>
<evidence type="ECO:0000256" key="5">
    <source>
        <dbReference type="ARBA" id="ARBA00006654"/>
    </source>
</evidence>
<dbReference type="InterPro" id="IPR006179">
    <property type="entry name" value="5_nucleotidase/apyrase"/>
</dbReference>
<evidence type="ECO:0000256" key="1">
    <source>
        <dbReference type="ARBA" id="ARBA00000527"/>
    </source>
</evidence>
<evidence type="ECO:0000259" key="13">
    <source>
        <dbReference type="Pfam" id="PF02872"/>
    </source>
</evidence>
<dbReference type="PANTHER" id="PTHR11575:SF6">
    <property type="entry name" value="2',3'-CYCLIC-NUCLEOTIDE 2'-PHOSPHODIESTERASE_3'-NUCLEOTIDASE"/>
    <property type="match status" value="1"/>
</dbReference>
<evidence type="ECO:0000259" key="12">
    <source>
        <dbReference type="Pfam" id="PF00149"/>
    </source>
</evidence>
<dbReference type="Pfam" id="PF02872">
    <property type="entry name" value="5_nucleotid_C"/>
    <property type="match status" value="1"/>
</dbReference>
<comment type="caution">
    <text evidence="14">The sequence shown here is derived from an EMBL/GenBank/DDBJ whole genome shotgun (WGS) entry which is preliminary data.</text>
</comment>
<accession>A0A7W5GA12</accession>
<dbReference type="EC" id="3.1.4.16" evidence="14"/>
<keyword evidence="10" id="KW-0511">Multifunctional enzyme</keyword>
<dbReference type="SUPFAM" id="SSF56300">
    <property type="entry name" value="Metallo-dependent phosphatases"/>
    <property type="match status" value="1"/>
</dbReference>
<comment type="catalytic activity">
    <reaction evidence="1">
        <text>a ribonucleoside 3'-phosphate + H2O = a ribonucleoside + phosphate</text>
        <dbReference type="Rhea" id="RHEA:10144"/>
        <dbReference type="ChEBI" id="CHEBI:13197"/>
        <dbReference type="ChEBI" id="CHEBI:15377"/>
        <dbReference type="ChEBI" id="CHEBI:18254"/>
        <dbReference type="ChEBI" id="CHEBI:43474"/>
        <dbReference type="EC" id="3.1.3.6"/>
    </reaction>
</comment>
<keyword evidence="7" id="KW-0732">Signal</keyword>
<proteinExistence type="inferred from homology"/>
<dbReference type="SUPFAM" id="SSF55816">
    <property type="entry name" value="5'-nucleotidase (syn. UDP-sugar hydrolase), C-terminal domain"/>
    <property type="match status" value="1"/>
</dbReference>
<dbReference type="PANTHER" id="PTHR11575">
    <property type="entry name" value="5'-NUCLEOTIDASE-RELATED"/>
    <property type="match status" value="1"/>
</dbReference>
<dbReference type="GO" id="GO:0008254">
    <property type="term" value="F:3'-nucleotidase activity"/>
    <property type="evidence" value="ECO:0007669"/>
    <property type="project" value="UniProtKB-EC"/>
</dbReference>
<dbReference type="Gene3D" id="3.90.780.10">
    <property type="entry name" value="5'-Nucleotidase, C-terminal domain"/>
    <property type="match status" value="1"/>
</dbReference>
<dbReference type="AlphaFoldDB" id="A0A7W5GA12"/>
<dbReference type="GO" id="GO:0046872">
    <property type="term" value="F:metal ion binding"/>
    <property type="evidence" value="ECO:0007669"/>
    <property type="project" value="UniProtKB-KW"/>
</dbReference>
<dbReference type="InterPro" id="IPR029052">
    <property type="entry name" value="Metallo-depent_PP-like"/>
</dbReference>
<protein>
    <submittedName>
        <fullName evidence="14">2',3'-cyclic-nucleotide 2'-phosphodiesterase/3'-nucleotidase</fullName>
        <ecNumber evidence="14">3.1.3.6</ecNumber>
        <ecNumber evidence="14">3.1.4.16</ecNumber>
    </submittedName>
</protein>
<evidence type="ECO:0000256" key="9">
    <source>
        <dbReference type="ARBA" id="ARBA00022801"/>
    </source>
</evidence>
<comment type="subcellular location">
    <subcellularLocation>
        <location evidence="4">Cell envelope</location>
    </subcellularLocation>
</comment>
<comment type="similarity">
    <text evidence="5 11">Belongs to the 5'-nucleotidase family.</text>
</comment>
<feature type="domain" description="Calcineurin-like phosphoesterase" evidence="12">
    <location>
        <begin position="12"/>
        <end position="243"/>
    </location>
</feature>
<evidence type="ECO:0000256" key="11">
    <source>
        <dbReference type="RuleBase" id="RU362119"/>
    </source>
</evidence>
<evidence type="ECO:0000256" key="6">
    <source>
        <dbReference type="ARBA" id="ARBA00022723"/>
    </source>
</evidence>
<dbReference type="GO" id="GO:0009166">
    <property type="term" value="P:nucleotide catabolic process"/>
    <property type="evidence" value="ECO:0007669"/>
    <property type="project" value="InterPro"/>
</dbReference>
<keyword evidence="9 11" id="KW-0378">Hydrolase</keyword>
<evidence type="ECO:0000313" key="14">
    <source>
        <dbReference type="EMBL" id="MBB3152769.1"/>
    </source>
</evidence>
<dbReference type="GO" id="GO:0000166">
    <property type="term" value="F:nucleotide binding"/>
    <property type="evidence" value="ECO:0007669"/>
    <property type="project" value="UniProtKB-KW"/>
</dbReference>
<comment type="catalytic activity">
    <reaction evidence="2">
        <text>a nucleoside 2',3'-cyclic phosphate + H2O = a nucleoside 3'-phosphate + H(+)</text>
        <dbReference type="Rhea" id="RHEA:19621"/>
        <dbReference type="ChEBI" id="CHEBI:15377"/>
        <dbReference type="ChEBI" id="CHEBI:15378"/>
        <dbReference type="ChEBI" id="CHEBI:66949"/>
        <dbReference type="ChEBI" id="CHEBI:66954"/>
        <dbReference type="EC" id="3.1.4.16"/>
    </reaction>
</comment>
<dbReference type="PROSITE" id="PS00786">
    <property type="entry name" value="5_NUCLEOTIDASE_2"/>
    <property type="match status" value="1"/>
</dbReference>
<evidence type="ECO:0000256" key="10">
    <source>
        <dbReference type="ARBA" id="ARBA00023268"/>
    </source>
</evidence>
<dbReference type="InterPro" id="IPR004843">
    <property type="entry name" value="Calcineurin-like_PHP"/>
</dbReference>
<organism evidence="14 15">
    <name type="scientific">Paenibacillus endophyticus</name>
    <dbReference type="NCBI Taxonomy" id="1294268"/>
    <lineage>
        <taxon>Bacteria</taxon>
        <taxon>Bacillati</taxon>
        <taxon>Bacillota</taxon>
        <taxon>Bacilli</taxon>
        <taxon>Bacillales</taxon>
        <taxon>Paenibacillaceae</taxon>
        <taxon>Paenibacillus</taxon>
    </lineage>
</organism>
<dbReference type="InterPro" id="IPR041827">
    <property type="entry name" value="CpdB_N"/>
</dbReference>
<keyword evidence="6" id="KW-0479">Metal-binding</keyword>
<evidence type="ECO:0000256" key="2">
    <source>
        <dbReference type="ARBA" id="ARBA00001730"/>
    </source>
</evidence>
<dbReference type="Gene3D" id="3.60.21.10">
    <property type="match status" value="1"/>
</dbReference>
<dbReference type="Pfam" id="PF00149">
    <property type="entry name" value="Metallophos"/>
    <property type="match status" value="1"/>
</dbReference>
<reference evidence="14 15" key="1">
    <citation type="submission" date="2020-08" db="EMBL/GenBank/DDBJ databases">
        <title>Genomic Encyclopedia of Type Strains, Phase III (KMG-III): the genomes of soil and plant-associated and newly described type strains.</title>
        <authorList>
            <person name="Whitman W."/>
        </authorList>
    </citation>
    <scope>NUCLEOTIDE SEQUENCE [LARGE SCALE GENOMIC DNA]</scope>
    <source>
        <strain evidence="14 15">CECT 8234</strain>
    </source>
</reference>
<dbReference type="PRINTS" id="PR01607">
    <property type="entry name" value="APYRASEFAMLY"/>
</dbReference>
<dbReference type="InterPro" id="IPR006146">
    <property type="entry name" value="5'-Nucleotdase_CS"/>
</dbReference>
<keyword evidence="15" id="KW-1185">Reference proteome</keyword>
<evidence type="ECO:0000313" key="15">
    <source>
        <dbReference type="Proteomes" id="UP000518605"/>
    </source>
</evidence>
<feature type="domain" description="5'-Nucleotidase C-terminal" evidence="13">
    <location>
        <begin position="334"/>
        <end position="489"/>
    </location>
</feature>
<dbReference type="RefSeq" id="WP_183563042.1">
    <property type="nucleotide sequence ID" value="NZ_CBCSLB010000006.1"/>
</dbReference>
<evidence type="ECO:0000256" key="8">
    <source>
        <dbReference type="ARBA" id="ARBA00022741"/>
    </source>
</evidence>
<comment type="cofactor">
    <cofactor evidence="3">
        <name>a divalent metal cation</name>
        <dbReference type="ChEBI" id="CHEBI:60240"/>
    </cofactor>
</comment>
<gene>
    <name evidence="14" type="ORF">FHS16_002826</name>
</gene>
<sequence length="529" mass="58912">MKQLDSFTFEMMVTSDIHSHIRPIDYRTREAENSGLARIATIVKEARQASPELLLIDNGDLLQGTPMSYYAAAYGKERVNPAIAVLNEMKYDAAVLGNHEFNYGLELLRKAVADSRFPWLSANIASSETQEPLFGQPYIVRTVNQNIKIVILGVTTHYIPNWENPSHIQGLAFRDALESTKEWVSFIRETEQPDLLVVAYHGGFERELSSGKPAEALTGENLAYAMCMEVPGIDVLITGHQHRQLAGEVNGVAIVQPGCNGQAVGRISVSFHAIGEGWDIASKTTKLVRIDDTVTPNPAIMRLTENVESEVQTWLDQTIGQIEGDMTISDPFLCRSADHPFVEFMNRVQMDAAGVDISIASLLNNESEGFRKDVTMRDILANFMYPNTLTVLRLSGEDIRAALEQTAAYFQVQEDGALSVNPAYLEPKLQHYNYDMWEGIEYELNAAMPIGERVTRLTRAGQPLDPCMQLDVVMNNYRAAGGGGYTMYQGKQIIREVQIDMAELVASYLMKKGIVHAACDHNWRVIAES</sequence>
<dbReference type="EC" id="3.1.3.6" evidence="14"/>
<evidence type="ECO:0000256" key="4">
    <source>
        <dbReference type="ARBA" id="ARBA00004196"/>
    </source>
</evidence>
<dbReference type="Proteomes" id="UP000518605">
    <property type="component" value="Unassembled WGS sequence"/>
</dbReference>
<evidence type="ECO:0000256" key="3">
    <source>
        <dbReference type="ARBA" id="ARBA00001968"/>
    </source>
</evidence>
<dbReference type="GO" id="GO:0008663">
    <property type="term" value="F:2',3'-cyclic-nucleotide 2'-phosphodiesterase activity"/>
    <property type="evidence" value="ECO:0007669"/>
    <property type="project" value="UniProtKB-EC"/>
</dbReference>
<dbReference type="GO" id="GO:0030288">
    <property type="term" value="C:outer membrane-bounded periplasmic space"/>
    <property type="evidence" value="ECO:0007669"/>
    <property type="project" value="TreeGrafter"/>
</dbReference>
<evidence type="ECO:0000256" key="7">
    <source>
        <dbReference type="ARBA" id="ARBA00022729"/>
    </source>
</evidence>